<evidence type="ECO:0000256" key="1">
    <source>
        <dbReference type="ARBA" id="ARBA00004323"/>
    </source>
</evidence>
<evidence type="ECO:0000256" key="6">
    <source>
        <dbReference type="ARBA" id="ARBA00022968"/>
    </source>
</evidence>
<evidence type="ECO:0000256" key="2">
    <source>
        <dbReference type="ARBA" id="ARBA00008661"/>
    </source>
</evidence>
<protein>
    <recommendedName>
        <fullName evidence="10">Hexosyltransferase</fullName>
        <ecNumber evidence="10">2.4.1.-</ecNumber>
    </recommendedName>
</protein>
<evidence type="ECO:0000256" key="8">
    <source>
        <dbReference type="ARBA" id="ARBA00023034"/>
    </source>
</evidence>
<reference evidence="12" key="1">
    <citation type="submission" date="2021-01" db="EMBL/GenBank/DDBJ databases">
        <authorList>
            <person name="Corre E."/>
            <person name="Pelletier E."/>
            <person name="Niang G."/>
            <person name="Scheremetjew M."/>
            <person name="Finn R."/>
            <person name="Kale V."/>
            <person name="Holt S."/>
            <person name="Cochrane G."/>
            <person name="Meng A."/>
            <person name="Brown T."/>
            <person name="Cohen L."/>
        </authorList>
    </citation>
    <scope>NUCLEOTIDE SEQUENCE</scope>
    <source>
        <strain evidence="12">OF101</strain>
    </source>
</reference>
<evidence type="ECO:0000256" key="5">
    <source>
        <dbReference type="ARBA" id="ARBA00022692"/>
    </source>
</evidence>
<dbReference type="InterPro" id="IPR002659">
    <property type="entry name" value="Glyco_trans_31"/>
</dbReference>
<keyword evidence="4" id="KW-0808">Transferase</keyword>
<dbReference type="EMBL" id="HBGE01042083">
    <property type="protein sequence ID" value="CAD9137821.1"/>
    <property type="molecule type" value="Transcribed_RNA"/>
</dbReference>
<keyword evidence="9" id="KW-0472">Membrane</keyword>
<evidence type="ECO:0000256" key="9">
    <source>
        <dbReference type="ARBA" id="ARBA00023136"/>
    </source>
</evidence>
<dbReference type="GO" id="GO:0000139">
    <property type="term" value="C:Golgi membrane"/>
    <property type="evidence" value="ECO:0007669"/>
    <property type="project" value="UniProtKB-SubCell"/>
</dbReference>
<accession>A0A7S1QHT4</accession>
<evidence type="ECO:0000313" key="12">
    <source>
        <dbReference type="EMBL" id="CAD9137821.1"/>
    </source>
</evidence>
<keyword evidence="8 10" id="KW-0333">Golgi apparatus</keyword>
<dbReference type="Pfam" id="PF01762">
    <property type="entry name" value="Galactosyl_T"/>
    <property type="match status" value="1"/>
</dbReference>
<evidence type="ECO:0000256" key="10">
    <source>
        <dbReference type="RuleBase" id="RU363063"/>
    </source>
</evidence>
<organism evidence="12">
    <name type="scientific">Alexandrium catenella</name>
    <name type="common">Red tide dinoflagellate</name>
    <name type="synonym">Gonyaulax catenella</name>
    <dbReference type="NCBI Taxonomy" id="2925"/>
    <lineage>
        <taxon>Eukaryota</taxon>
        <taxon>Sar</taxon>
        <taxon>Alveolata</taxon>
        <taxon>Dinophyceae</taxon>
        <taxon>Gonyaulacales</taxon>
        <taxon>Pyrocystaceae</taxon>
        <taxon>Alexandrium</taxon>
    </lineage>
</organism>
<evidence type="ECO:0000256" key="4">
    <source>
        <dbReference type="ARBA" id="ARBA00022679"/>
    </source>
</evidence>
<dbReference type="AlphaFoldDB" id="A0A7S1QHT4"/>
<feature type="region of interest" description="Disordered" evidence="11">
    <location>
        <begin position="247"/>
        <end position="274"/>
    </location>
</feature>
<keyword evidence="6" id="KW-0735">Signal-anchor</keyword>
<proteinExistence type="inferred from homology"/>
<dbReference type="GO" id="GO:0016758">
    <property type="term" value="F:hexosyltransferase activity"/>
    <property type="evidence" value="ECO:0007669"/>
    <property type="project" value="InterPro"/>
</dbReference>
<comment type="subcellular location">
    <subcellularLocation>
        <location evidence="1 10">Golgi apparatus membrane</location>
        <topology evidence="1 10">Single-pass type II membrane protein</topology>
    </subcellularLocation>
</comment>
<comment type="similarity">
    <text evidence="2 10">Belongs to the glycosyltransferase 31 family.</text>
</comment>
<keyword evidence="5" id="KW-0812">Transmembrane</keyword>
<dbReference type="EC" id="2.4.1.-" evidence="10"/>
<evidence type="ECO:0000256" key="3">
    <source>
        <dbReference type="ARBA" id="ARBA00022676"/>
    </source>
</evidence>
<keyword evidence="7" id="KW-1133">Transmembrane helix</keyword>
<evidence type="ECO:0000256" key="7">
    <source>
        <dbReference type="ARBA" id="ARBA00022989"/>
    </source>
</evidence>
<evidence type="ECO:0000256" key="11">
    <source>
        <dbReference type="SAM" id="MobiDB-lite"/>
    </source>
</evidence>
<dbReference type="PANTHER" id="PTHR11214">
    <property type="entry name" value="BETA-1,3-N-ACETYLGLUCOSAMINYLTRANSFERASE"/>
    <property type="match status" value="1"/>
</dbReference>
<name>A0A7S1QHT4_ALECA</name>
<keyword evidence="3 10" id="KW-0328">Glycosyltransferase</keyword>
<gene>
    <name evidence="12" type="ORF">ACAT0790_LOCUS25425</name>
</gene>
<sequence length="274" mass="30275">MNATEKRTKARQIGTNATARIQLLIGVFSMAGTTEQPFRDVVRATWMSQPGVCKLAPQPLRGCSVYVAFVLGNDGHQDRSERDLVILDTFENMNEGKSRSWFHTAATEHPWATHVMKLDLDAYPRLPYILDSLGSHGRECKNVYGGILIASNCGHPYLPPCGCGPPLNSDFLSYASGDPDCFAYAQGGMYFLSRELAEGAAAPGGWWDNEVLSNCYPEDSVTGRAVMKYGREKKQCVSFVSWPRDKAGHHQPGPPARWSCRFHHPTPSPVSAKR</sequence>